<name>A0ABZ0D2A6_9BURK</name>
<evidence type="ECO:0000313" key="4">
    <source>
        <dbReference type="Proteomes" id="UP001303946"/>
    </source>
</evidence>
<dbReference type="Gene3D" id="3.10.490.10">
    <property type="entry name" value="Gamma-glutamyl cyclotransferase-like"/>
    <property type="match status" value="1"/>
</dbReference>
<dbReference type="Pfam" id="PF21986">
    <property type="entry name" value="AH_C"/>
    <property type="match status" value="1"/>
</dbReference>
<keyword evidence="3" id="KW-0378">Hydrolase</keyword>
<dbReference type="InterPro" id="IPR014085">
    <property type="entry name" value="Allophanate_hydrolase"/>
</dbReference>
<dbReference type="InterPro" id="IPR000120">
    <property type="entry name" value="Amidase"/>
</dbReference>
<dbReference type="EC" id="3.5.1.54" evidence="3"/>
<dbReference type="Proteomes" id="UP001303946">
    <property type="component" value="Chromosome"/>
</dbReference>
<feature type="domain" description="Amidase" evidence="1">
    <location>
        <begin position="48"/>
        <end position="440"/>
    </location>
</feature>
<proteinExistence type="predicted"/>
<dbReference type="Pfam" id="PF01425">
    <property type="entry name" value="Amidase"/>
    <property type="match status" value="1"/>
</dbReference>
<dbReference type="NCBIfam" id="TIGR02713">
    <property type="entry name" value="allophanate_hyd"/>
    <property type="match status" value="1"/>
</dbReference>
<accession>A0ABZ0D2A6</accession>
<organism evidence="3 4">
    <name type="scientific">Piscinibacter gummiphilus</name>
    <dbReference type="NCBI Taxonomy" id="946333"/>
    <lineage>
        <taxon>Bacteria</taxon>
        <taxon>Pseudomonadati</taxon>
        <taxon>Pseudomonadota</taxon>
        <taxon>Betaproteobacteria</taxon>
        <taxon>Burkholderiales</taxon>
        <taxon>Sphaerotilaceae</taxon>
        <taxon>Piscinibacter</taxon>
    </lineage>
</organism>
<evidence type="ECO:0000313" key="3">
    <source>
        <dbReference type="EMBL" id="WOB09372.1"/>
    </source>
</evidence>
<dbReference type="SUPFAM" id="SSF75304">
    <property type="entry name" value="Amidase signature (AS) enzymes"/>
    <property type="match status" value="1"/>
</dbReference>
<dbReference type="PANTHER" id="PTHR11895">
    <property type="entry name" value="TRANSAMIDASE"/>
    <property type="match status" value="1"/>
</dbReference>
<dbReference type="GO" id="GO:0004039">
    <property type="term" value="F:allophanate hydrolase activity"/>
    <property type="evidence" value="ECO:0007669"/>
    <property type="project" value="UniProtKB-EC"/>
</dbReference>
<dbReference type="Gene3D" id="1.20.58.1700">
    <property type="match status" value="1"/>
</dbReference>
<dbReference type="Gene3D" id="3.90.1300.10">
    <property type="entry name" value="Amidase signature (AS) domain"/>
    <property type="match status" value="1"/>
</dbReference>
<reference evidence="3 4" key="1">
    <citation type="submission" date="2023-10" db="EMBL/GenBank/DDBJ databases">
        <title>Bacteria for the degradation of biodegradable plastic PBAT(Polybutylene adipate terephthalate).</title>
        <authorList>
            <person name="Weon H.-Y."/>
            <person name="Yeon J."/>
        </authorList>
    </citation>
    <scope>NUCLEOTIDE SEQUENCE [LARGE SCALE GENOMIC DNA]</scope>
    <source>
        <strain evidence="3 4">SBD 7-3</strain>
    </source>
</reference>
<dbReference type="InterPro" id="IPR023631">
    <property type="entry name" value="Amidase_dom"/>
</dbReference>
<evidence type="ECO:0000259" key="1">
    <source>
        <dbReference type="Pfam" id="PF01425"/>
    </source>
</evidence>
<sequence length="607" mass="62724">MTTSDPRTLAELQQALRSGTITVRQLMLRFLKEQTQHAPQAWISRPGDDALLAQADACDAALLSQGAAIFATQPLLGMPFGVKDNIDVAGLPTTAACKGFAAGPAAAHAVAVGKLVAAGAIPVGKTNLDQFATGLVGTRSPYGAVPNSFDPTRVSGGSSSGSAYAVATGQVPFALGTDTAGSGRVPAGFNNIVGLKPTPGRVSTTGLLPACRSIDCLSVLALTADDAARVLAVMEGPDPTDAYSRFAPGLAKLKPKLRVGIPAVPVFKGDAGYRETFAQACAHVQSLGHEVVPLDFTPLHATAELLYGGPWVAERHAAVERVLDEQPEAFDPSVRSIVESARHFSATDAFRGLYKLRAAQAETASFWSQADVLMVPTAPAHPTMAEVAADPIGANAQLGSYTNFVNLLGWCAIALPFNFTVRGLPFGVTFIAPGGFDAALARFGAEWQSQLKLPLGALRREAPLAPTLTRAPASTPTLGIAVVGAHLSGLPLNGQLTERGASLRLATTTAPQYRLYALPGTVPPKPGLQRVGSGGAAIAVEVWDVPLDQIGSFLALIPAPLGLGSLTLADGSSVHGFVCEALALDGARDITEFGGWRAYLASLKPAS</sequence>
<gene>
    <name evidence="3" type="primary">atzF</name>
    <name evidence="3" type="ORF">RXV79_04755</name>
</gene>
<feature type="domain" description="Allophanate hydrolase C-terminal" evidence="2">
    <location>
        <begin position="480"/>
        <end position="601"/>
    </location>
</feature>
<dbReference type="InterPro" id="IPR053844">
    <property type="entry name" value="AH_C"/>
</dbReference>
<dbReference type="NCBIfam" id="NF006043">
    <property type="entry name" value="PRK08186.1"/>
    <property type="match status" value="1"/>
</dbReference>
<dbReference type="InterPro" id="IPR036928">
    <property type="entry name" value="AS_sf"/>
</dbReference>
<evidence type="ECO:0000259" key="2">
    <source>
        <dbReference type="Pfam" id="PF21986"/>
    </source>
</evidence>
<protein>
    <submittedName>
        <fullName evidence="3">Allophanate hydrolase</fullName>
        <ecNumber evidence="3">3.5.1.54</ecNumber>
    </submittedName>
</protein>
<keyword evidence="4" id="KW-1185">Reference proteome</keyword>
<dbReference type="EMBL" id="CP136336">
    <property type="protein sequence ID" value="WOB09372.1"/>
    <property type="molecule type" value="Genomic_DNA"/>
</dbReference>
<dbReference type="PANTHER" id="PTHR11895:SF169">
    <property type="entry name" value="GLUTAMYL-TRNA(GLN) AMIDOTRANSFERASE"/>
    <property type="match status" value="1"/>
</dbReference>
<dbReference type="RefSeq" id="WP_316702327.1">
    <property type="nucleotide sequence ID" value="NZ_CP136336.1"/>
</dbReference>